<comment type="caution">
    <text evidence="1">The sequence shown here is derived from an EMBL/GenBank/DDBJ whole genome shotgun (WGS) entry which is preliminary data.</text>
</comment>
<sequence length="69" mass="7720">MCKVQAKTQAISSKKIQALKPKINTKNTKETTKAIKDNKINKKKPAYAGFLDTNISIGNLRYMTSTLFT</sequence>
<evidence type="ECO:0000313" key="1">
    <source>
        <dbReference type="EMBL" id="KKE85011.1"/>
    </source>
</evidence>
<protein>
    <submittedName>
        <fullName evidence="1">Uncharacterized protein</fullName>
    </submittedName>
</protein>
<evidence type="ECO:0000313" key="2">
    <source>
        <dbReference type="Proteomes" id="UP000033434"/>
    </source>
</evidence>
<dbReference type="EMBL" id="AUXW01000079">
    <property type="protein sequence ID" value="KKE85011.1"/>
    <property type="molecule type" value="Genomic_DNA"/>
</dbReference>
<dbReference type="RefSeq" id="WP_046354690.1">
    <property type="nucleotide sequence ID" value="NZ_AUXW01000079.1"/>
</dbReference>
<dbReference type="AlphaFoldDB" id="A0A0F6AGT6"/>
<proteinExistence type="predicted"/>
<reference evidence="1 2" key="1">
    <citation type="journal article" date="2015" name="BMC Genomics">
        <title>Genome mining reveals unlocked bioactive potential of marine Gram-negative bacteria.</title>
        <authorList>
            <person name="Machado H."/>
            <person name="Sonnenschein E.C."/>
            <person name="Melchiorsen J."/>
            <person name="Gram L."/>
        </authorList>
    </citation>
    <scope>NUCLEOTIDE SEQUENCE [LARGE SCALE GENOMIC DNA]</scope>
    <source>
        <strain evidence="1 2">S4054</strain>
    </source>
</reference>
<dbReference type="PATRIC" id="fig|1129367.4.peg.862"/>
<organism evidence="1 2">
    <name type="scientific">Pseudoalteromonas luteoviolacea S4054</name>
    <dbReference type="NCBI Taxonomy" id="1129367"/>
    <lineage>
        <taxon>Bacteria</taxon>
        <taxon>Pseudomonadati</taxon>
        <taxon>Pseudomonadota</taxon>
        <taxon>Gammaproteobacteria</taxon>
        <taxon>Alteromonadales</taxon>
        <taxon>Pseudoalteromonadaceae</taxon>
        <taxon>Pseudoalteromonas</taxon>
    </lineage>
</organism>
<accession>A0A0F6AGT6</accession>
<dbReference type="Proteomes" id="UP000033434">
    <property type="component" value="Unassembled WGS sequence"/>
</dbReference>
<gene>
    <name evidence="1" type="ORF">N479_06150</name>
</gene>
<name>A0A0F6AGT6_9GAMM</name>